<evidence type="ECO:0000313" key="1">
    <source>
        <dbReference type="EMBL" id="ETJ44637.1"/>
    </source>
</evidence>
<accession>W1YQ74</accession>
<reference evidence="1" key="1">
    <citation type="submission" date="2013-12" db="EMBL/GenBank/DDBJ databases">
        <title>A Varibaculum cambriense genome reconstructed from a premature infant gut community with otherwise low bacterial novelty that shifts toward anaerobic metabolism during the third week of life.</title>
        <authorList>
            <person name="Brown C.T."/>
            <person name="Sharon I."/>
            <person name="Thomas B.C."/>
            <person name="Castelle C.J."/>
            <person name="Morowitz M.J."/>
            <person name="Banfield J.F."/>
        </authorList>
    </citation>
    <scope>NUCLEOTIDE SEQUENCE</scope>
</reference>
<organism evidence="1">
    <name type="scientific">human gut metagenome</name>
    <dbReference type="NCBI Taxonomy" id="408170"/>
    <lineage>
        <taxon>unclassified sequences</taxon>
        <taxon>metagenomes</taxon>
        <taxon>organismal metagenomes</taxon>
    </lineage>
</organism>
<feature type="non-terminal residue" evidence="1">
    <location>
        <position position="28"/>
    </location>
</feature>
<name>W1YQ74_9ZZZZ</name>
<sequence length="28" mass="3272">MSSRFWSEDRRQALALTLRMTQRSGASE</sequence>
<gene>
    <name evidence="1" type="ORF">Q604_UNBC01365G0001</name>
</gene>
<dbReference type="AlphaFoldDB" id="W1YQ74"/>
<proteinExistence type="predicted"/>
<comment type="caution">
    <text evidence="1">The sequence shown here is derived from an EMBL/GenBank/DDBJ whole genome shotgun (WGS) entry which is preliminary data.</text>
</comment>
<dbReference type="EMBL" id="AZMM01001365">
    <property type="protein sequence ID" value="ETJ44637.1"/>
    <property type="molecule type" value="Genomic_DNA"/>
</dbReference>
<protein>
    <submittedName>
        <fullName evidence="1">Uncharacterized protein</fullName>
    </submittedName>
</protein>